<feature type="coiled-coil region" evidence="1">
    <location>
        <begin position="113"/>
        <end position="140"/>
    </location>
</feature>
<feature type="region of interest" description="Disordered" evidence="2">
    <location>
        <begin position="229"/>
        <end position="325"/>
    </location>
</feature>
<comment type="caution">
    <text evidence="3">The sequence shown here is derived from an EMBL/GenBank/DDBJ whole genome shotgun (WGS) entry which is preliminary data.</text>
</comment>
<feature type="compositionally biased region" description="Gly residues" evidence="2">
    <location>
        <begin position="345"/>
        <end position="354"/>
    </location>
</feature>
<reference evidence="3" key="1">
    <citation type="submission" date="2020-04" db="EMBL/GenBank/DDBJ databases">
        <authorList>
            <person name="Alioto T."/>
            <person name="Alioto T."/>
            <person name="Gomez Garrido J."/>
        </authorList>
    </citation>
    <scope>NUCLEOTIDE SEQUENCE</scope>
    <source>
        <strain evidence="3">A484AB</strain>
    </source>
</reference>
<proteinExistence type="predicted"/>
<dbReference type="CDD" id="cd06401">
    <property type="entry name" value="PB1_TFG"/>
    <property type="match status" value="1"/>
</dbReference>
<dbReference type="PANTHER" id="PTHR15335:SF7">
    <property type="entry name" value="PROTEIN TFG"/>
    <property type="match status" value="1"/>
</dbReference>
<dbReference type="GO" id="GO:0048208">
    <property type="term" value="P:COPII vesicle coating"/>
    <property type="evidence" value="ECO:0007669"/>
    <property type="project" value="InterPro"/>
</dbReference>
<evidence type="ECO:0000256" key="2">
    <source>
        <dbReference type="SAM" id="MobiDB-lite"/>
    </source>
</evidence>
<evidence type="ECO:0000256" key="1">
    <source>
        <dbReference type="SAM" id="Coils"/>
    </source>
</evidence>
<keyword evidence="4" id="KW-1185">Reference proteome</keyword>
<feature type="compositionally biased region" description="Polar residues" evidence="2">
    <location>
        <begin position="276"/>
        <end position="309"/>
    </location>
</feature>
<dbReference type="SMART" id="SM00666">
    <property type="entry name" value="PB1"/>
    <property type="match status" value="1"/>
</dbReference>
<dbReference type="Gene3D" id="3.10.20.90">
    <property type="entry name" value="Phosphatidylinositol 3-kinase Catalytic Subunit, Chain A, domain 1"/>
    <property type="match status" value="1"/>
</dbReference>
<dbReference type="GO" id="GO:0042802">
    <property type="term" value="F:identical protein binding"/>
    <property type="evidence" value="ECO:0007669"/>
    <property type="project" value="InterPro"/>
</dbReference>
<dbReference type="InterPro" id="IPR000270">
    <property type="entry name" value="PB1_dom"/>
</dbReference>
<organism evidence="3 4">
    <name type="scientific">Paramuricea clavata</name>
    <name type="common">Red gorgonian</name>
    <name type="synonym">Violescent sea-whip</name>
    <dbReference type="NCBI Taxonomy" id="317549"/>
    <lineage>
        <taxon>Eukaryota</taxon>
        <taxon>Metazoa</taxon>
        <taxon>Cnidaria</taxon>
        <taxon>Anthozoa</taxon>
        <taxon>Octocorallia</taxon>
        <taxon>Malacalcyonacea</taxon>
        <taxon>Plexauridae</taxon>
        <taxon>Paramuricea</taxon>
    </lineage>
</organism>
<dbReference type="Pfam" id="PF00564">
    <property type="entry name" value="PB1"/>
    <property type="match status" value="1"/>
</dbReference>
<keyword evidence="1" id="KW-0175">Coiled coil</keyword>
<dbReference type="InterPro" id="IPR053793">
    <property type="entry name" value="PB1-like"/>
</dbReference>
<sequence>MQSGKQDSLFFPSPQIDMSGKLIIKAQLGNDIRRIPIHNEDLTYDDLLLMMQRVFRGQLTNSDDVTIKYKDEDGDLITIFDSSDLSYAKSVSRILRITLFVNQYPRPMEHNMVREFRKELANIRDRINFLFDKLESAETEADKYKTGKQLTAKTGPVAPPETAVAPAPEISKPVDPKVRVHAAMFDPLNQQSSQMDSKAVDQFDQIGKQVIYNGQPTSDITPAISQQYQASSLSNTTQAPYPSNNPAFNPSPRSTPPPQKSVPNQVPPTQAPPTHVQPTQPTNSAYNQNSYAPTSQTYSQGYTYQPSSNGTGGGAPSVSAPTQSYAGPNQAQVYIGGSESGYPSGGYGNTGGTTGTNPYSRTAGGGTYPQQPPAGVYDYSASGQYPTSYQAPYPSY</sequence>
<dbReference type="OrthoDB" id="1594986at2759"/>
<feature type="compositionally biased region" description="Low complexity" evidence="2">
    <location>
        <begin position="160"/>
        <end position="169"/>
    </location>
</feature>
<dbReference type="AlphaFoldDB" id="A0A6S7I963"/>
<dbReference type="PROSITE" id="PS51745">
    <property type="entry name" value="PB1"/>
    <property type="match status" value="1"/>
</dbReference>
<dbReference type="Proteomes" id="UP001152795">
    <property type="component" value="Unassembled WGS sequence"/>
</dbReference>
<dbReference type="InterPro" id="IPR033512">
    <property type="entry name" value="TFG"/>
</dbReference>
<feature type="region of interest" description="Disordered" evidence="2">
    <location>
        <begin position="145"/>
        <end position="169"/>
    </location>
</feature>
<evidence type="ECO:0000313" key="4">
    <source>
        <dbReference type="Proteomes" id="UP001152795"/>
    </source>
</evidence>
<gene>
    <name evidence="3" type="ORF">PACLA_8A041507</name>
</gene>
<dbReference type="PANTHER" id="PTHR15335">
    <property type="entry name" value="PROTEIN TFG"/>
    <property type="match status" value="1"/>
</dbReference>
<accession>A0A6S7I963</accession>
<dbReference type="EMBL" id="CACRXK020008013">
    <property type="protein sequence ID" value="CAB4013767.1"/>
    <property type="molecule type" value="Genomic_DNA"/>
</dbReference>
<dbReference type="GO" id="GO:0070971">
    <property type="term" value="C:endoplasmic reticulum exit site"/>
    <property type="evidence" value="ECO:0007669"/>
    <property type="project" value="TreeGrafter"/>
</dbReference>
<feature type="region of interest" description="Disordered" evidence="2">
    <location>
        <begin position="345"/>
        <end position="379"/>
    </location>
</feature>
<feature type="compositionally biased region" description="Polar residues" evidence="2">
    <location>
        <begin position="229"/>
        <end position="252"/>
    </location>
</feature>
<protein>
    <submittedName>
        <fullName evidence="3">TFG isoform X1</fullName>
    </submittedName>
</protein>
<name>A0A6S7I963_PARCT</name>
<dbReference type="InterPro" id="IPR034857">
    <property type="entry name" value="PB1_TFG"/>
</dbReference>
<feature type="compositionally biased region" description="Pro residues" evidence="2">
    <location>
        <begin position="253"/>
        <end position="271"/>
    </location>
</feature>
<dbReference type="SUPFAM" id="SSF54277">
    <property type="entry name" value="CAD &amp; PB1 domains"/>
    <property type="match status" value="1"/>
</dbReference>
<evidence type="ECO:0000313" key="3">
    <source>
        <dbReference type="EMBL" id="CAB4013767.1"/>
    </source>
</evidence>